<dbReference type="Gene3D" id="1.10.390.10">
    <property type="entry name" value="Neutral Protease Domain 2"/>
    <property type="match status" value="1"/>
</dbReference>
<dbReference type="KEGG" id="npy:NPRO_02450"/>
<dbReference type="SUPFAM" id="SSF63737">
    <property type="entry name" value="Leukotriene A4 hydrolase N-terminal domain"/>
    <property type="match status" value="1"/>
</dbReference>
<name>A0A809R501_9BACT</name>
<dbReference type="PRINTS" id="PR00756">
    <property type="entry name" value="ALADIPTASE"/>
</dbReference>
<keyword evidence="6 17" id="KW-0031">Aminopeptidase</keyword>
<feature type="domain" description="Aminopeptidase N-like N-terminal" evidence="16">
    <location>
        <begin position="45"/>
        <end position="227"/>
    </location>
</feature>
<dbReference type="Pfam" id="PF01433">
    <property type="entry name" value="Peptidase_M1"/>
    <property type="match status" value="1"/>
</dbReference>
<dbReference type="AlphaFoldDB" id="A0A809R501"/>
<feature type="signal peptide" evidence="14">
    <location>
        <begin position="1"/>
        <end position="22"/>
    </location>
</feature>
<dbReference type="CDD" id="cd09603">
    <property type="entry name" value="M1_APN_like"/>
    <property type="match status" value="1"/>
</dbReference>
<keyword evidence="11" id="KW-0482">Metalloprotease</keyword>
<keyword evidence="7" id="KW-0645">Protease</keyword>
<dbReference type="EMBL" id="AP021858">
    <property type="protein sequence ID" value="BBO22650.1"/>
    <property type="molecule type" value="Genomic_DNA"/>
</dbReference>
<proteinExistence type="inferred from homology"/>
<dbReference type="InterPro" id="IPR027268">
    <property type="entry name" value="Peptidase_M4/M1_CTD_sf"/>
</dbReference>
<dbReference type="Pfam" id="PF17900">
    <property type="entry name" value="Peptidase_M1_N"/>
    <property type="match status" value="1"/>
</dbReference>
<evidence type="ECO:0000256" key="9">
    <source>
        <dbReference type="ARBA" id="ARBA00022801"/>
    </source>
</evidence>
<evidence type="ECO:0000256" key="14">
    <source>
        <dbReference type="SAM" id="SignalP"/>
    </source>
</evidence>
<evidence type="ECO:0000313" key="18">
    <source>
        <dbReference type="Proteomes" id="UP000662873"/>
    </source>
</evidence>
<feature type="chain" id="PRO_5035239939" description="Aminopeptidase N" evidence="14">
    <location>
        <begin position="23"/>
        <end position="721"/>
    </location>
</feature>
<dbReference type="EC" id="3.4.11.2" evidence="4"/>
<dbReference type="GO" id="GO:0016020">
    <property type="term" value="C:membrane"/>
    <property type="evidence" value="ECO:0007669"/>
    <property type="project" value="TreeGrafter"/>
</dbReference>
<evidence type="ECO:0000256" key="12">
    <source>
        <dbReference type="ARBA" id="ARBA00029811"/>
    </source>
</evidence>
<evidence type="ECO:0000256" key="13">
    <source>
        <dbReference type="ARBA" id="ARBA00031533"/>
    </source>
</evidence>
<evidence type="ECO:0000256" key="4">
    <source>
        <dbReference type="ARBA" id="ARBA00012564"/>
    </source>
</evidence>
<evidence type="ECO:0000256" key="6">
    <source>
        <dbReference type="ARBA" id="ARBA00022438"/>
    </source>
</evidence>
<dbReference type="Gene3D" id="1.25.10.10">
    <property type="entry name" value="Leucine-rich Repeat Variant"/>
    <property type="match status" value="1"/>
</dbReference>
<dbReference type="SUPFAM" id="SSF55486">
    <property type="entry name" value="Metalloproteases ('zincins'), catalytic domain"/>
    <property type="match status" value="1"/>
</dbReference>
<accession>A0A809R501</accession>
<evidence type="ECO:0000256" key="11">
    <source>
        <dbReference type="ARBA" id="ARBA00023049"/>
    </source>
</evidence>
<evidence type="ECO:0000313" key="17">
    <source>
        <dbReference type="EMBL" id="BBO22650.1"/>
    </source>
</evidence>
<evidence type="ECO:0000256" key="3">
    <source>
        <dbReference type="ARBA" id="ARBA00010136"/>
    </source>
</evidence>
<dbReference type="PANTHER" id="PTHR11533">
    <property type="entry name" value="PROTEASE M1 ZINC METALLOPROTEASE"/>
    <property type="match status" value="1"/>
</dbReference>
<comment type="catalytic activity">
    <reaction evidence="1">
        <text>Release of an N-terminal amino acid, Xaa-|-Yaa- from a peptide, amide or arylamide. Xaa is preferably Ala, but may be most amino acids including Pro (slow action). When a terminal hydrophobic residue is followed by a prolyl residue, the two may be released as an intact Xaa-Pro dipeptide.</text>
        <dbReference type="EC" id="3.4.11.2"/>
    </reaction>
</comment>
<comment type="similarity">
    <text evidence="3">Belongs to the peptidase M1 family.</text>
</comment>
<dbReference type="GO" id="GO:0008270">
    <property type="term" value="F:zinc ion binding"/>
    <property type="evidence" value="ECO:0007669"/>
    <property type="project" value="InterPro"/>
</dbReference>
<comment type="cofactor">
    <cofactor evidence="2">
        <name>Zn(2+)</name>
        <dbReference type="ChEBI" id="CHEBI:29105"/>
    </cofactor>
</comment>
<feature type="domain" description="Peptidase M1 membrane alanine aminopeptidase" evidence="15">
    <location>
        <begin position="264"/>
        <end position="468"/>
    </location>
</feature>
<dbReference type="Proteomes" id="UP000662873">
    <property type="component" value="Chromosome"/>
</dbReference>
<dbReference type="GO" id="GO:0070006">
    <property type="term" value="F:metalloaminopeptidase activity"/>
    <property type="evidence" value="ECO:0007669"/>
    <property type="project" value="TreeGrafter"/>
</dbReference>
<evidence type="ECO:0000259" key="15">
    <source>
        <dbReference type="Pfam" id="PF01433"/>
    </source>
</evidence>
<reference evidence="17" key="1">
    <citation type="journal article" name="DNA Res.">
        <title>The physiological potential of anammox bacteria as revealed by their core genome structure.</title>
        <authorList>
            <person name="Okubo T."/>
            <person name="Toyoda A."/>
            <person name="Fukuhara K."/>
            <person name="Uchiyama I."/>
            <person name="Harigaya Y."/>
            <person name="Kuroiwa M."/>
            <person name="Suzuki T."/>
            <person name="Murakami Y."/>
            <person name="Suwa Y."/>
            <person name="Takami H."/>
        </authorList>
    </citation>
    <scope>NUCLEOTIDE SEQUENCE</scope>
    <source>
        <strain evidence="17">317325-2</strain>
    </source>
</reference>
<dbReference type="GO" id="GO:0043171">
    <property type="term" value="P:peptide catabolic process"/>
    <property type="evidence" value="ECO:0007669"/>
    <property type="project" value="TreeGrafter"/>
</dbReference>
<keyword evidence="10" id="KW-0862">Zinc</keyword>
<keyword evidence="9" id="KW-0378">Hydrolase</keyword>
<dbReference type="InterPro" id="IPR014782">
    <property type="entry name" value="Peptidase_M1_dom"/>
</dbReference>
<keyword evidence="8" id="KW-0479">Metal-binding</keyword>
<evidence type="ECO:0000256" key="1">
    <source>
        <dbReference type="ARBA" id="ARBA00000098"/>
    </source>
</evidence>
<dbReference type="InterPro" id="IPR042097">
    <property type="entry name" value="Aminopeptidase_N-like_N_sf"/>
</dbReference>
<dbReference type="GO" id="GO:0006508">
    <property type="term" value="P:proteolysis"/>
    <property type="evidence" value="ECO:0007669"/>
    <property type="project" value="UniProtKB-KW"/>
</dbReference>
<dbReference type="InterPro" id="IPR050344">
    <property type="entry name" value="Peptidase_M1_aminopeptidases"/>
</dbReference>
<dbReference type="GO" id="GO:0016285">
    <property type="term" value="F:alanyl aminopeptidase activity"/>
    <property type="evidence" value="ECO:0007669"/>
    <property type="project" value="UniProtKB-EC"/>
</dbReference>
<evidence type="ECO:0000256" key="2">
    <source>
        <dbReference type="ARBA" id="ARBA00001947"/>
    </source>
</evidence>
<dbReference type="InterPro" id="IPR045357">
    <property type="entry name" value="Aminopeptidase_N-like_N"/>
</dbReference>
<gene>
    <name evidence="17" type="ORF">NPRO_02450</name>
</gene>
<evidence type="ECO:0000256" key="7">
    <source>
        <dbReference type="ARBA" id="ARBA00022670"/>
    </source>
</evidence>
<evidence type="ECO:0000256" key="10">
    <source>
        <dbReference type="ARBA" id="ARBA00022833"/>
    </source>
</evidence>
<dbReference type="PANTHER" id="PTHR11533:SF174">
    <property type="entry name" value="PUROMYCIN-SENSITIVE AMINOPEPTIDASE-RELATED"/>
    <property type="match status" value="1"/>
</dbReference>
<evidence type="ECO:0000256" key="8">
    <source>
        <dbReference type="ARBA" id="ARBA00022723"/>
    </source>
</evidence>
<evidence type="ECO:0000259" key="16">
    <source>
        <dbReference type="Pfam" id="PF17900"/>
    </source>
</evidence>
<sequence>MKKPLASLLVVVSLAAILPAQRQNPFQPPAAKLHYAPDRVADLQHVRIDIDVDYPNRTIVGKTTNTFIALRTGADSVTLHAGESLEITGVKVNGSPATFARVERELHIKTGELTRGKPVSIDVGYKSQNSRGQSFGAGGGWHWIQPRQGVEDPVRVGFWTQGETAYNSEWAPTWDYPNDFATSETRTTVDAAWDVVGNGVLKSATPNADGKRKTFVWEMTQPHATYLISLVGGPFDIQKDRWQDIDLWYVVPKGQGKYISSSFGDTKDMLTFFSSRLGVKYPWPKYAQNAMFDFGGGMENVSSTTLGEGALTEERDGFLNMSGLNAHELAHQWFGDLVSCKHWGDIWLNESFATFMQALYFEHARGKDDYDHEVEGMMRSYFAESRRYKRPLSTKLYANPEVVFDSHAYPKGGSVLHTLRRLLGDEPFFAGLNLYLTQHRHTPVESFQLRRALTESSGINLERFWEQWIDKPGHPVLDYTWSYEGGKLKVAVKQTQDTSDGTPLYDLPMKLMVVRDGLSRSPFEVFPIPITQAEESFEFDLPSRPLFVLLDPFHDFLREIPNHHWTPEQAMLALRLAPNATDREAAMNHLVRSPTQDGLSVVTESLREDFGLHPALRNVGPLVNLNREELRGFWTEQLKHPNFDRRAEAVRALGRLPATASTTLELRSLVTSEAPIRVVTNALSALAAWDKEGNKEVFQRALNIEDRRGLIRRAAERALRE</sequence>
<dbReference type="GO" id="GO:0005615">
    <property type="term" value="C:extracellular space"/>
    <property type="evidence" value="ECO:0007669"/>
    <property type="project" value="TreeGrafter"/>
</dbReference>
<dbReference type="Gene3D" id="2.60.40.1730">
    <property type="entry name" value="tricorn interacting facor f3 domain"/>
    <property type="match status" value="1"/>
</dbReference>
<dbReference type="InterPro" id="IPR001930">
    <property type="entry name" value="Peptidase_M1"/>
</dbReference>
<evidence type="ECO:0000256" key="5">
    <source>
        <dbReference type="ARBA" id="ARBA00015611"/>
    </source>
</evidence>
<keyword evidence="14" id="KW-0732">Signal</keyword>
<protein>
    <recommendedName>
        <fullName evidence="5">Aminopeptidase N</fullName>
        <ecNumber evidence="4">3.4.11.2</ecNumber>
    </recommendedName>
    <alternativeName>
        <fullName evidence="12">Alanine aminopeptidase</fullName>
    </alternativeName>
    <alternativeName>
        <fullName evidence="13">Lysyl aminopeptidase</fullName>
    </alternativeName>
</protein>
<dbReference type="InterPro" id="IPR011989">
    <property type="entry name" value="ARM-like"/>
</dbReference>
<dbReference type="GO" id="GO:0042277">
    <property type="term" value="F:peptide binding"/>
    <property type="evidence" value="ECO:0007669"/>
    <property type="project" value="TreeGrafter"/>
</dbReference>
<organism evidence="17 18">
    <name type="scientific">Candidatus Nitrosymbiomonas proteolyticus</name>
    <dbReference type="NCBI Taxonomy" id="2608984"/>
    <lineage>
        <taxon>Bacteria</taxon>
        <taxon>Bacillati</taxon>
        <taxon>Armatimonadota</taxon>
        <taxon>Armatimonadota incertae sedis</taxon>
        <taxon>Candidatus Nitrosymbiomonas</taxon>
    </lineage>
</organism>
<dbReference type="GO" id="GO:0005737">
    <property type="term" value="C:cytoplasm"/>
    <property type="evidence" value="ECO:0007669"/>
    <property type="project" value="TreeGrafter"/>
</dbReference>